<dbReference type="PANTHER" id="PTHR43500:SF1">
    <property type="entry name" value="CYSTATHIONINE BETA-LYASE-RELATED"/>
    <property type="match status" value="1"/>
</dbReference>
<organism evidence="8 9">
    <name type="scientific">Thalassospira alkalitolerans</name>
    <dbReference type="NCBI Taxonomy" id="1293890"/>
    <lineage>
        <taxon>Bacteria</taxon>
        <taxon>Pseudomonadati</taxon>
        <taxon>Pseudomonadota</taxon>
        <taxon>Alphaproteobacteria</taxon>
        <taxon>Rhodospirillales</taxon>
        <taxon>Thalassospiraceae</taxon>
        <taxon>Thalassospira</taxon>
    </lineage>
</organism>
<keyword evidence="3 6" id="KW-0663">Pyridoxal phosphate</keyword>
<comment type="similarity">
    <text evidence="2 7">Belongs to the trans-sulfuration enzymes family.</text>
</comment>
<dbReference type="OrthoDB" id="9805807at2"/>
<dbReference type="InterPro" id="IPR015422">
    <property type="entry name" value="PyrdxlP-dep_Trfase_small"/>
</dbReference>
<dbReference type="PANTHER" id="PTHR43500">
    <property type="entry name" value="CYSTATHIONINE BETA-LYASE-RELATED"/>
    <property type="match status" value="1"/>
</dbReference>
<dbReference type="SUPFAM" id="SSF53383">
    <property type="entry name" value="PLP-dependent transferases"/>
    <property type="match status" value="1"/>
</dbReference>
<dbReference type="GO" id="GO:0019346">
    <property type="term" value="P:transsulfuration"/>
    <property type="evidence" value="ECO:0007669"/>
    <property type="project" value="InterPro"/>
</dbReference>
<dbReference type="Gene3D" id="3.90.1150.10">
    <property type="entry name" value="Aspartate Aminotransferase, domain 1"/>
    <property type="match status" value="1"/>
</dbReference>
<evidence type="ECO:0000256" key="5">
    <source>
        <dbReference type="ARBA" id="ARBA00047517"/>
    </source>
</evidence>
<dbReference type="RefSeq" id="WP_085620739.1">
    <property type="nucleotide sequence ID" value="NZ_JFKB01000019.1"/>
</dbReference>
<dbReference type="Proteomes" id="UP000193396">
    <property type="component" value="Unassembled WGS sequence"/>
</dbReference>
<gene>
    <name evidence="8" type="ORF">TALK_19000</name>
</gene>
<dbReference type="PIRSF" id="PIRSF001434">
    <property type="entry name" value="CGS"/>
    <property type="match status" value="1"/>
</dbReference>
<dbReference type="GO" id="GO:0030170">
    <property type="term" value="F:pyridoxal phosphate binding"/>
    <property type="evidence" value="ECO:0007669"/>
    <property type="project" value="InterPro"/>
</dbReference>
<dbReference type="Gene3D" id="3.40.640.10">
    <property type="entry name" value="Type I PLP-dependent aspartate aminotransferase-like (Major domain)"/>
    <property type="match status" value="1"/>
</dbReference>
<protein>
    <submittedName>
        <fullName evidence="8">Cystathionine beta-lyase</fullName>
    </submittedName>
</protein>
<sequence length="386" mass="41097">MQDQTICVSPPAISEDGYVSLTTPVHRASTIAFPDVASYTNRAERGPDGYSYGLGGTPTTKQLEATISALEEANGTLLLASGQAAIMLVFLSVLKPGDTILIPDCAYPPVRSFCKSFLAERGIGHRVYNPDWSAAEIGDLMDATVKLLWVETPGSTTMEMVDVAALVAIAHAKGVLVGCDNTWATPLNYKPLAHGVDFVVEALTKYAGGHSDVLMGSVSLRDDGWYRTLRATMGMMGLGVSPDDCVLVLRGLETMPLRLRHAEKTALDFARRIAEIISPQLVLHPALPHSPSHALWARDFAGASGVFSIAIPEKSEPAVIEQINGAKTFSIGASWGGTHSLLAPMSVASDRSFPKPEHGGTILRISIGLEDPVDLWADIGAIIKAI</sequence>
<comment type="caution">
    <text evidence="8">The sequence shown here is derived from an EMBL/GenBank/DDBJ whole genome shotgun (WGS) entry which is preliminary data.</text>
</comment>
<comment type="catalytic activity">
    <reaction evidence="5">
        <text>L,L-cystathionine + H2O = L-homocysteine + pyruvate + NH4(+)</text>
        <dbReference type="Rhea" id="RHEA:13965"/>
        <dbReference type="ChEBI" id="CHEBI:15361"/>
        <dbReference type="ChEBI" id="CHEBI:15377"/>
        <dbReference type="ChEBI" id="CHEBI:28938"/>
        <dbReference type="ChEBI" id="CHEBI:58161"/>
        <dbReference type="ChEBI" id="CHEBI:58199"/>
    </reaction>
</comment>
<dbReference type="EMBL" id="JFKB01000019">
    <property type="protein sequence ID" value="OSQ44369.1"/>
    <property type="molecule type" value="Genomic_DNA"/>
</dbReference>
<evidence type="ECO:0000313" key="8">
    <source>
        <dbReference type="EMBL" id="OSQ44369.1"/>
    </source>
</evidence>
<dbReference type="STRING" id="1293890.TALK_19000"/>
<dbReference type="GO" id="GO:0047804">
    <property type="term" value="F:cysteine-S-conjugate beta-lyase activity"/>
    <property type="evidence" value="ECO:0007669"/>
    <property type="project" value="InterPro"/>
</dbReference>
<reference evidence="8 9" key="1">
    <citation type="submission" date="2014-03" db="EMBL/GenBank/DDBJ databases">
        <title>The draft genome sequence of Thalassospira alkalitolerans JCM 18968.</title>
        <authorList>
            <person name="Lai Q."/>
            <person name="Shao Z."/>
        </authorList>
    </citation>
    <scope>NUCLEOTIDE SEQUENCE [LARGE SCALE GENOMIC DNA]</scope>
    <source>
        <strain evidence="8 9">JCM 18968</strain>
    </source>
</reference>
<evidence type="ECO:0000256" key="6">
    <source>
        <dbReference type="PIRSR" id="PIRSR001434-2"/>
    </source>
</evidence>
<dbReference type="InterPro" id="IPR015424">
    <property type="entry name" value="PyrdxlP-dep_Trfase"/>
</dbReference>
<keyword evidence="4 8" id="KW-0456">Lyase</keyword>
<evidence type="ECO:0000256" key="7">
    <source>
        <dbReference type="RuleBase" id="RU362118"/>
    </source>
</evidence>
<dbReference type="FunFam" id="3.40.640.10:FF:000046">
    <property type="entry name" value="Cystathionine gamma-lyase"/>
    <property type="match status" value="1"/>
</dbReference>
<evidence type="ECO:0000256" key="1">
    <source>
        <dbReference type="ARBA" id="ARBA00001933"/>
    </source>
</evidence>
<evidence type="ECO:0000256" key="4">
    <source>
        <dbReference type="ARBA" id="ARBA00023239"/>
    </source>
</evidence>
<dbReference type="GO" id="GO:0019450">
    <property type="term" value="P:L-cysteine catabolic process to pyruvate"/>
    <property type="evidence" value="ECO:0007669"/>
    <property type="project" value="TreeGrafter"/>
</dbReference>
<evidence type="ECO:0000256" key="3">
    <source>
        <dbReference type="ARBA" id="ARBA00022898"/>
    </source>
</evidence>
<keyword evidence="9" id="KW-1185">Reference proteome</keyword>
<evidence type="ECO:0000256" key="2">
    <source>
        <dbReference type="ARBA" id="ARBA00009077"/>
    </source>
</evidence>
<comment type="cofactor">
    <cofactor evidence="1 7">
        <name>pyridoxal 5'-phosphate</name>
        <dbReference type="ChEBI" id="CHEBI:597326"/>
    </cofactor>
</comment>
<dbReference type="InterPro" id="IPR000277">
    <property type="entry name" value="Cys/Met-Metab_PyrdxlP-dep_enz"/>
</dbReference>
<name>A0A1Y2L6X5_9PROT</name>
<proteinExistence type="inferred from homology"/>
<evidence type="ECO:0000313" key="9">
    <source>
        <dbReference type="Proteomes" id="UP000193396"/>
    </source>
</evidence>
<dbReference type="AlphaFoldDB" id="A0A1Y2L6X5"/>
<dbReference type="InterPro" id="IPR015421">
    <property type="entry name" value="PyrdxlP-dep_Trfase_major"/>
</dbReference>
<accession>A0A1Y2L6X5</accession>
<feature type="modified residue" description="N6-(pyridoxal phosphate)lysine" evidence="6">
    <location>
        <position position="205"/>
    </location>
</feature>
<dbReference type="InterPro" id="IPR006233">
    <property type="entry name" value="Cys_b_lyase_bac"/>
</dbReference>
<dbReference type="Pfam" id="PF01053">
    <property type="entry name" value="Cys_Met_Meta_PP"/>
    <property type="match status" value="1"/>
</dbReference>